<reference evidence="2 3" key="1">
    <citation type="submission" date="2019-09" db="EMBL/GenBank/DDBJ databases">
        <title>Draft genome of the ectomycorrhizal ascomycete Sphaerosporella brunnea.</title>
        <authorList>
            <consortium name="DOE Joint Genome Institute"/>
            <person name="Benucci G.M."/>
            <person name="Marozzi G."/>
            <person name="Antonielli L."/>
            <person name="Sanchez S."/>
            <person name="Marco P."/>
            <person name="Wang X."/>
            <person name="Falini L.B."/>
            <person name="Barry K."/>
            <person name="Haridas S."/>
            <person name="Lipzen A."/>
            <person name="Labutti K."/>
            <person name="Grigoriev I.V."/>
            <person name="Murat C."/>
            <person name="Martin F."/>
            <person name="Albertini E."/>
            <person name="Donnini D."/>
            <person name="Bonito G."/>
        </authorList>
    </citation>
    <scope>NUCLEOTIDE SEQUENCE [LARGE SCALE GENOMIC DNA]</scope>
    <source>
        <strain evidence="2 3">Sb_GMNB300</strain>
    </source>
</reference>
<proteinExistence type="predicted"/>
<dbReference type="Proteomes" id="UP000326924">
    <property type="component" value="Unassembled WGS sequence"/>
</dbReference>
<evidence type="ECO:0000313" key="3">
    <source>
        <dbReference type="Proteomes" id="UP000326924"/>
    </source>
</evidence>
<evidence type="ECO:0000256" key="1">
    <source>
        <dbReference type="SAM" id="MobiDB-lite"/>
    </source>
</evidence>
<feature type="compositionally biased region" description="Basic and acidic residues" evidence="1">
    <location>
        <begin position="57"/>
        <end position="80"/>
    </location>
</feature>
<dbReference type="EMBL" id="VXIS01000159">
    <property type="protein sequence ID" value="KAA8900059.1"/>
    <property type="molecule type" value="Genomic_DNA"/>
</dbReference>
<organism evidence="2 3">
    <name type="scientific">Sphaerosporella brunnea</name>
    <dbReference type="NCBI Taxonomy" id="1250544"/>
    <lineage>
        <taxon>Eukaryota</taxon>
        <taxon>Fungi</taxon>
        <taxon>Dikarya</taxon>
        <taxon>Ascomycota</taxon>
        <taxon>Pezizomycotina</taxon>
        <taxon>Pezizomycetes</taxon>
        <taxon>Pezizales</taxon>
        <taxon>Pyronemataceae</taxon>
        <taxon>Sphaerosporella</taxon>
    </lineage>
</organism>
<evidence type="ECO:0000313" key="2">
    <source>
        <dbReference type="EMBL" id="KAA8900059.1"/>
    </source>
</evidence>
<dbReference type="AlphaFoldDB" id="A0A5J5ERX8"/>
<protein>
    <submittedName>
        <fullName evidence="2">Uncharacterized protein</fullName>
    </submittedName>
</protein>
<sequence length="125" mass="13154">MTMSQISSSAPFTTAASSTAPSSQCEKGISDSQSTVSPGLSSARSGLFTPTLGSDPAKPEQQESQDPRVPDIFLGKRNDRTSIIWNPENGHKVEMPVRGHGGVIDVSPRSSSSGPVLEIPCLSQR</sequence>
<name>A0A5J5ERX8_9PEZI</name>
<gene>
    <name evidence="2" type="ORF">FN846DRAFT_892251</name>
</gene>
<feature type="compositionally biased region" description="Polar residues" evidence="1">
    <location>
        <begin position="30"/>
        <end position="44"/>
    </location>
</feature>
<comment type="caution">
    <text evidence="2">The sequence shown here is derived from an EMBL/GenBank/DDBJ whole genome shotgun (WGS) entry which is preliminary data.</text>
</comment>
<accession>A0A5J5ERX8</accession>
<dbReference type="InParanoid" id="A0A5J5ERX8"/>
<keyword evidence="3" id="KW-1185">Reference proteome</keyword>
<feature type="region of interest" description="Disordered" evidence="1">
    <location>
        <begin position="1"/>
        <end position="125"/>
    </location>
</feature>
<feature type="compositionally biased region" description="Low complexity" evidence="1">
    <location>
        <begin position="7"/>
        <end position="23"/>
    </location>
</feature>